<proteinExistence type="predicted"/>
<dbReference type="SUPFAM" id="SSF50891">
    <property type="entry name" value="Cyclophilin-like"/>
    <property type="match status" value="1"/>
</dbReference>
<evidence type="ECO:0000313" key="3">
    <source>
        <dbReference type="EMBL" id="OOL80816.1"/>
    </source>
</evidence>
<evidence type="ECO:0000259" key="2">
    <source>
        <dbReference type="Pfam" id="PF19200"/>
    </source>
</evidence>
<dbReference type="AlphaFoldDB" id="A0A1S8KM79"/>
<dbReference type="Pfam" id="PF05913">
    <property type="entry name" value="MupG_C"/>
    <property type="match status" value="1"/>
</dbReference>
<sequence>MSSQLGFSVYVSTFSEQKKFLKKLEGKEYFVFTSFHIPEEITPNYSDKIIEMCQWLKEHKFSIIADISPKTITEFDVQSLEDLINIISVDYLRLDYGFSKEEYNPLESNHQIVYNASTAIRDAINYGSIYMHNFYPRPETGLDEYYFSALNTKIREKGGEVLAFIASDSMRRGPLHQGLPTLEKHRNLSPYVQYLDLHKIYKVEHIFLGDLEMGLNELELITSYLQSRVISIPVKIDSKYNHLIDQEFTVRIDSPKSLIRVQESRQINHFKKSISPENTSDRLKGSITIDNEQMKRYEGEVQIICKDYPNCNGVNVIGQVLPRYHHLLDIIDRGDKFKFVMEN</sequence>
<dbReference type="Gene3D" id="2.40.100.10">
    <property type="entry name" value="Cyclophilin-like"/>
    <property type="match status" value="1"/>
</dbReference>
<dbReference type="InterPro" id="IPR017853">
    <property type="entry name" value="GH"/>
</dbReference>
<feature type="domain" description="6-phospho-N-acetylmuramidase N-terminal" evidence="2">
    <location>
        <begin position="5"/>
        <end position="220"/>
    </location>
</feature>
<dbReference type="InterPro" id="IPR008589">
    <property type="entry name" value="MupG"/>
</dbReference>
<dbReference type="PANTHER" id="PTHR38435">
    <property type="match status" value="1"/>
</dbReference>
<comment type="caution">
    <text evidence="3">The sequence shown here is derived from an EMBL/GenBank/DDBJ whole genome shotgun (WGS) entry which is preliminary data.</text>
</comment>
<accession>A0A1S8KM79</accession>
<reference evidence="3 4" key="1">
    <citation type="submission" date="2017-01" db="EMBL/GenBank/DDBJ databases">
        <title>Complete Genome Sequence of Dolosigranulum pigrum isolated from a Patient with interstitial lung disease.</title>
        <authorList>
            <person name="Mukhopadhyay R."/>
            <person name="Joaquin J."/>
            <person name="Hogue R."/>
            <person name="Fitzgerald S."/>
            <person name="Jospin G."/>
            <person name="Eisen J.A."/>
            <person name="Chaturvedi V."/>
        </authorList>
    </citation>
    <scope>NUCLEOTIDE SEQUENCE [LARGE SCALE GENOMIC DNA]</scope>
    <source>
        <strain evidence="3 4">15S00348</strain>
    </source>
</reference>
<dbReference type="InterPro" id="IPR043894">
    <property type="entry name" value="MupG_C"/>
</dbReference>
<evidence type="ECO:0008006" key="5">
    <source>
        <dbReference type="Google" id="ProtNLM"/>
    </source>
</evidence>
<evidence type="ECO:0000313" key="4">
    <source>
        <dbReference type="Proteomes" id="UP000190409"/>
    </source>
</evidence>
<feature type="domain" description="6-phospho-N-acetylmuramidase C-terminal" evidence="1">
    <location>
        <begin position="235"/>
        <end position="340"/>
    </location>
</feature>
<protein>
    <recommendedName>
        <fullName evidence="5">DUF871 domain-containing protein</fullName>
    </recommendedName>
</protein>
<dbReference type="Gene3D" id="3.20.20.70">
    <property type="entry name" value="Aldolase class I"/>
    <property type="match status" value="1"/>
</dbReference>
<dbReference type="RefSeq" id="WP_077862341.1">
    <property type="nucleotide sequence ID" value="NZ_CP040412.1"/>
</dbReference>
<dbReference type="SUPFAM" id="SSF51445">
    <property type="entry name" value="(Trans)glycosidases"/>
    <property type="match status" value="1"/>
</dbReference>
<dbReference type="EMBL" id="MUYF01000003">
    <property type="protein sequence ID" value="OOL80816.1"/>
    <property type="molecule type" value="Genomic_DNA"/>
</dbReference>
<dbReference type="Pfam" id="PF19200">
    <property type="entry name" value="MupG_N"/>
    <property type="match status" value="1"/>
</dbReference>
<organism evidence="3 4">
    <name type="scientific">Dolosigranulum pigrum</name>
    <dbReference type="NCBI Taxonomy" id="29394"/>
    <lineage>
        <taxon>Bacteria</taxon>
        <taxon>Bacillati</taxon>
        <taxon>Bacillota</taxon>
        <taxon>Bacilli</taxon>
        <taxon>Lactobacillales</taxon>
        <taxon>Carnobacteriaceae</taxon>
        <taxon>Dolosigranulum</taxon>
    </lineage>
</organism>
<dbReference type="PANTHER" id="PTHR38435:SF2">
    <property type="entry name" value="DUF871 DOMAIN-CONTAINING PROTEIN"/>
    <property type="match status" value="1"/>
</dbReference>
<dbReference type="InterPro" id="IPR043797">
    <property type="entry name" value="MupG_N"/>
</dbReference>
<evidence type="ECO:0000259" key="1">
    <source>
        <dbReference type="Pfam" id="PF05913"/>
    </source>
</evidence>
<gene>
    <name evidence="3" type="ORF">BWX42_02630</name>
</gene>
<dbReference type="InterPro" id="IPR029000">
    <property type="entry name" value="Cyclophilin-like_dom_sf"/>
</dbReference>
<name>A0A1S8KM79_9LACT</name>
<dbReference type="Proteomes" id="UP000190409">
    <property type="component" value="Unassembled WGS sequence"/>
</dbReference>
<dbReference type="InterPro" id="IPR013785">
    <property type="entry name" value="Aldolase_TIM"/>
</dbReference>